<protein>
    <recommendedName>
        <fullName evidence="1">Type III restriction/modification enzyme methylation subunit domain-containing protein</fullName>
    </recommendedName>
</protein>
<organism evidence="2 3">
    <name type="scientific">Empedobacter falsenii</name>
    <dbReference type="NCBI Taxonomy" id="343874"/>
    <lineage>
        <taxon>Bacteria</taxon>
        <taxon>Pseudomonadati</taxon>
        <taxon>Bacteroidota</taxon>
        <taxon>Flavobacteriia</taxon>
        <taxon>Flavobacteriales</taxon>
        <taxon>Weeksellaceae</taxon>
        <taxon>Empedobacter</taxon>
    </lineage>
</organism>
<dbReference type="AlphaFoldDB" id="A0A3R8SJH2"/>
<gene>
    <name evidence="2" type="ORF">EGI89_14935</name>
</gene>
<dbReference type="Pfam" id="PF12564">
    <property type="entry name" value="TypeIII_RM_meth"/>
    <property type="match status" value="1"/>
</dbReference>
<dbReference type="InterPro" id="IPR022221">
    <property type="entry name" value="TypeIII_RM_meth"/>
</dbReference>
<name>A0A3R8SJH2_9FLAO</name>
<evidence type="ECO:0000313" key="3">
    <source>
        <dbReference type="Proteomes" id="UP000267844"/>
    </source>
</evidence>
<proteinExistence type="predicted"/>
<reference evidence="2 3" key="1">
    <citation type="submission" date="2018-10" db="EMBL/GenBank/DDBJ databases">
        <title>Transmission dynamics of multidrug resistant bacteria on intensive care unit surfaces.</title>
        <authorList>
            <person name="D'Souza A.W."/>
            <person name="Potter R.F."/>
            <person name="Wallace M."/>
            <person name="Shupe A."/>
            <person name="Patel S."/>
            <person name="Sun S."/>
            <person name="Gul D."/>
            <person name="Kwon J.H."/>
            <person name="Andleeb S."/>
            <person name="Burnham C.-A.D."/>
            <person name="Dantas G."/>
        </authorList>
    </citation>
    <scope>NUCLEOTIDE SEQUENCE [LARGE SCALE GENOMIC DNA]</scope>
    <source>
        <strain evidence="2 3">WF_348</strain>
    </source>
</reference>
<comment type="caution">
    <text evidence="2">The sequence shown here is derived from an EMBL/GenBank/DDBJ whole genome shotgun (WGS) entry which is preliminary data.</text>
</comment>
<accession>A0A3R8SJH2</accession>
<dbReference type="Proteomes" id="UP000267844">
    <property type="component" value="Unassembled WGS sequence"/>
</dbReference>
<dbReference type="RefSeq" id="WP_125350787.1">
    <property type="nucleotide sequence ID" value="NZ_RHPN01000061.1"/>
</dbReference>
<evidence type="ECO:0000259" key="1">
    <source>
        <dbReference type="Pfam" id="PF12564"/>
    </source>
</evidence>
<dbReference type="EMBL" id="RHPO01000059">
    <property type="protein sequence ID" value="RRT87361.1"/>
    <property type="molecule type" value="Genomic_DNA"/>
</dbReference>
<sequence>MQEFNFNQHITQLLKTDNRLVDEENDIQINILRDLVNNLDSQLIELLITDDKVREKFFIKVKDVYVFKQNDFIFYLDSKVLDGSYTQYANRIGLASGGKFLTDSTDYVLDFPYKDCVLEGGQSTEEGNDVYFKYDADANDYVEKTAKRMDILTKVPE</sequence>
<evidence type="ECO:0000313" key="2">
    <source>
        <dbReference type="EMBL" id="RRT87361.1"/>
    </source>
</evidence>
<feature type="domain" description="Type III restriction/modification enzyme methylation subunit" evidence="1">
    <location>
        <begin position="40"/>
        <end position="94"/>
    </location>
</feature>